<dbReference type="Proteomes" id="UP000887576">
    <property type="component" value="Unplaced"/>
</dbReference>
<sequence>MKSLKFIIVAVLVGAILILCCIAAGIVVKARKSKKKQPKIGVASKAPLAPYPPPAPVVGFDNASAPPYPA</sequence>
<dbReference type="WBParaSite" id="JU765_v2.g5786.t1">
    <property type="protein sequence ID" value="JU765_v2.g5786.t1"/>
    <property type="gene ID" value="JU765_v2.g5786"/>
</dbReference>
<evidence type="ECO:0000313" key="1">
    <source>
        <dbReference type="Proteomes" id="UP000887576"/>
    </source>
</evidence>
<protein>
    <submittedName>
        <fullName evidence="2">Uncharacterized protein</fullName>
    </submittedName>
</protein>
<organism evidence="1 2">
    <name type="scientific">Panagrolaimus sp. JU765</name>
    <dbReference type="NCBI Taxonomy" id="591449"/>
    <lineage>
        <taxon>Eukaryota</taxon>
        <taxon>Metazoa</taxon>
        <taxon>Ecdysozoa</taxon>
        <taxon>Nematoda</taxon>
        <taxon>Chromadorea</taxon>
        <taxon>Rhabditida</taxon>
        <taxon>Tylenchina</taxon>
        <taxon>Panagrolaimomorpha</taxon>
        <taxon>Panagrolaimoidea</taxon>
        <taxon>Panagrolaimidae</taxon>
        <taxon>Panagrolaimus</taxon>
    </lineage>
</organism>
<accession>A0AC34RCU2</accession>
<name>A0AC34RCU2_9BILA</name>
<reference evidence="2" key="1">
    <citation type="submission" date="2022-11" db="UniProtKB">
        <authorList>
            <consortium name="WormBaseParasite"/>
        </authorList>
    </citation>
    <scope>IDENTIFICATION</scope>
</reference>
<evidence type="ECO:0000313" key="2">
    <source>
        <dbReference type="WBParaSite" id="JU765_v2.g5786.t1"/>
    </source>
</evidence>
<proteinExistence type="predicted"/>